<feature type="domain" description="Phosphoribosyltransferase" evidence="2">
    <location>
        <begin position="17"/>
        <end position="158"/>
    </location>
</feature>
<dbReference type="InterPro" id="IPR029057">
    <property type="entry name" value="PRTase-like"/>
</dbReference>
<dbReference type="CDD" id="cd06223">
    <property type="entry name" value="PRTases_typeI"/>
    <property type="match status" value="1"/>
</dbReference>
<evidence type="ECO:0000256" key="1">
    <source>
        <dbReference type="SAM" id="MobiDB-lite"/>
    </source>
</evidence>
<comment type="caution">
    <text evidence="3">The sequence shown here is derived from an EMBL/GenBank/DDBJ whole genome shotgun (WGS) entry which is preliminary data.</text>
</comment>
<dbReference type="GO" id="GO:0016740">
    <property type="term" value="F:transferase activity"/>
    <property type="evidence" value="ECO:0007669"/>
    <property type="project" value="UniProtKB-KW"/>
</dbReference>
<dbReference type="Gene3D" id="3.30.1310.20">
    <property type="entry name" value="PRTase-like"/>
    <property type="match status" value="1"/>
</dbReference>
<name>A0A8J3RWS5_9ACTN</name>
<protein>
    <submittedName>
        <fullName evidence="3">Putative phosphoribosyl transferase</fullName>
    </submittedName>
</protein>
<proteinExistence type="predicted"/>
<reference evidence="3 4" key="1">
    <citation type="submission" date="2021-01" db="EMBL/GenBank/DDBJ databases">
        <title>Whole genome shotgun sequence of Planobispora longispora NBRC 13918.</title>
        <authorList>
            <person name="Komaki H."/>
            <person name="Tamura T."/>
        </authorList>
    </citation>
    <scope>NUCLEOTIDE SEQUENCE [LARGE SCALE GENOMIC DNA]</scope>
    <source>
        <strain evidence="3 4">NBRC 13918</strain>
    </source>
</reference>
<evidence type="ECO:0000313" key="3">
    <source>
        <dbReference type="EMBL" id="GIH80949.1"/>
    </source>
</evidence>
<dbReference type="InterPro" id="IPR029058">
    <property type="entry name" value="AB_hydrolase_fold"/>
</dbReference>
<keyword evidence="3" id="KW-0808">Transferase</keyword>
<dbReference type="SUPFAM" id="SSF53474">
    <property type="entry name" value="alpha/beta-Hydrolases"/>
    <property type="match status" value="1"/>
</dbReference>
<organism evidence="3 4">
    <name type="scientific">Planobispora longispora</name>
    <dbReference type="NCBI Taxonomy" id="28887"/>
    <lineage>
        <taxon>Bacteria</taxon>
        <taxon>Bacillati</taxon>
        <taxon>Actinomycetota</taxon>
        <taxon>Actinomycetes</taxon>
        <taxon>Streptosporangiales</taxon>
        <taxon>Streptosporangiaceae</taxon>
        <taxon>Planobispora</taxon>
    </lineage>
</organism>
<dbReference type="Gene3D" id="3.40.50.2020">
    <property type="match status" value="1"/>
</dbReference>
<dbReference type="Pfam" id="PF00156">
    <property type="entry name" value="Pribosyltran"/>
    <property type="match status" value="1"/>
</dbReference>
<dbReference type="InterPro" id="IPR000836">
    <property type="entry name" value="PRTase_dom"/>
</dbReference>
<evidence type="ECO:0000313" key="4">
    <source>
        <dbReference type="Proteomes" id="UP000616724"/>
    </source>
</evidence>
<dbReference type="RefSeq" id="WP_203895354.1">
    <property type="nucleotide sequence ID" value="NZ_BOOH01000066.1"/>
</dbReference>
<dbReference type="AlphaFoldDB" id="A0A8J3RWS5"/>
<dbReference type="SUPFAM" id="SSF53271">
    <property type="entry name" value="PRTase-like"/>
    <property type="match status" value="1"/>
</dbReference>
<dbReference type="Proteomes" id="UP000616724">
    <property type="component" value="Unassembled WGS sequence"/>
</dbReference>
<gene>
    <name evidence="3" type="ORF">Plo01_73780</name>
</gene>
<evidence type="ECO:0000259" key="2">
    <source>
        <dbReference type="Pfam" id="PF00156"/>
    </source>
</evidence>
<feature type="region of interest" description="Disordered" evidence="1">
    <location>
        <begin position="344"/>
        <end position="376"/>
    </location>
</feature>
<dbReference type="Gene3D" id="3.40.50.1820">
    <property type="entry name" value="alpha/beta hydrolase"/>
    <property type="match status" value="1"/>
</dbReference>
<sequence>MFTDRTEAGRRLAVRLGHLRGQDVVVLGLPRGGVPIAFEVARELDAPLDVILVRKLGVPVQPELGFGAIGEGGVRVVDPGVVRMAGLRPEDMAPVEEHEREVLARRAERFRAGRPGVSLEGRTAVVVDDGIATGSTARAACRVARAHGAGRIVLAAPVCAPDVEARLGDDADEIVCLVAPESLGAIGQWYEDFTQVDDAEVTDLLSRAGTARSGPGAGAGTARGVSREVLMDLGKAELPGTLAVPAGAPGIVVFAHGSGSGRHSPRNRYVAEVLNGAGLGTLLFDLLTPAEEDDRANVFDVPLLAERLAQATGWVREHLPGLRVGYFGASTGAAAALWAAAGRGDGRENGMDGRGEGGEGGMDGRRGGEGGADGRGGVAAVVSRGGRPDLAGPRLAEVSAPTLLIVGGRDEQVLELNESARGRLRCENRLEVVPGATHLFEEAGTLETAAALARDWFTRHLRGDG</sequence>
<dbReference type="EMBL" id="BOOH01000066">
    <property type="protein sequence ID" value="GIH80949.1"/>
    <property type="molecule type" value="Genomic_DNA"/>
</dbReference>
<feature type="compositionally biased region" description="Basic and acidic residues" evidence="1">
    <location>
        <begin position="344"/>
        <end position="368"/>
    </location>
</feature>
<accession>A0A8J3RWS5</accession>
<keyword evidence="4" id="KW-1185">Reference proteome</keyword>